<dbReference type="Proteomes" id="UP001419268">
    <property type="component" value="Unassembled WGS sequence"/>
</dbReference>
<dbReference type="PANTHER" id="PTHR33116">
    <property type="entry name" value="REVERSE TRANSCRIPTASE ZINC-BINDING DOMAIN-CONTAINING PROTEIN-RELATED-RELATED"/>
    <property type="match status" value="1"/>
</dbReference>
<keyword evidence="2" id="KW-1185">Reference proteome</keyword>
<gene>
    <name evidence="1" type="ORF">Scep_012601</name>
</gene>
<name>A0AAP0P6U5_9MAGN</name>
<evidence type="ECO:0000313" key="1">
    <source>
        <dbReference type="EMBL" id="KAK9133073.1"/>
    </source>
</evidence>
<reference evidence="1 2" key="1">
    <citation type="submission" date="2024-01" db="EMBL/GenBank/DDBJ databases">
        <title>Genome assemblies of Stephania.</title>
        <authorList>
            <person name="Yang L."/>
        </authorList>
    </citation>
    <scope>NUCLEOTIDE SEQUENCE [LARGE SCALE GENOMIC DNA]</scope>
    <source>
        <strain evidence="1">JXDWG</strain>
        <tissue evidence="1">Leaf</tissue>
    </source>
</reference>
<evidence type="ECO:0000313" key="2">
    <source>
        <dbReference type="Proteomes" id="UP001419268"/>
    </source>
</evidence>
<accession>A0AAP0P6U5</accession>
<sequence>MKCAAFRSLESKVKSRIVGWKENLFSTGGREVLLKAVATTIPIYQMGCLKFPKTTYDRFNAMLARYWWRGQHGKGIHWCEWDQLAEYKEKGGLEFKDIKCLNIAFLAKLSWKLSNSSNALRAQNIAEL</sequence>
<proteinExistence type="predicted"/>
<dbReference type="EMBL" id="JBBNAG010000005">
    <property type="protein sequence ID" value="KAK9133073.1"/>
    <property type="molecule type" value="Genomic_DNA"/>
</dbReference>
<protein>
    <submittedName>
        <fullName evidence="1">Uncharacterized protein</fullName>
    </submittedName>
</protein>
<organism evidence="1 2">
    <name type="scientific">Stephania cephalantha</name>
    <dbReference type="NCBI Taxonomy" id="152367"/>
    <lineage>
        <taxon>Eukaryota</taxon>
        <taxon>Viridiplantae</taxon>
        <taxon>Streptophyta</taxon>
        <taxon>Embryophyta</taxon>
        <taxon>Tracheophyta</taxon>
        <taxon>Spermatophyta</taxon>
        <taxon>Magnoliopsida</taxon>
        <taxon>Ranunculales</taxon>
        <taxon>Menispermaceae</taxon>
        <taxon>Menispermoideae</taxon>
        <taxon>Cissampelideae</taxon>
        <taxon>Stephania</taxon>
    </lineage>
</organism>
<dbReference type="PANTHER" id="PTHR33116:SF86">
    <property type="entry name" value="REVERSE TRANSCRIPTASE DOMAIN-CONTAINING PROTEIN"/>
    <property type="match status" value="1"/>
</dbReference>
<dbReference type="AlphaFoldDB" id="A0AAP0P6U5"/>
<comment type="caution">
    <text evidence="1">The sequence shown here is derived from an EMBL/GenBank/DDBJ whole genome shotgun (WGS) entry which is preliminary data.</text>
</comment>